<dbReference type="PROSITE" id="PS51718">
    <property type="entry name" value="G_DYNAMIN_2"/>
    <property type="match status" value="1"/>
</dbReference>
<protein>
    <submittedName>
        <fullName evidence="5">Dynamin-A</fullName>
    </submittedName>
</protein>
<feature type="non-terminal residue" evidence="5">
    <location>
        <position position="481"/>
    </location>
</feature>
<proteinExistence type="inferred from homology"/>
<dbReference type="PANTHER" id="PTHR11566">
    <property type="entry name" value="DYNAMIN"/>
    <property type="match status" value="1"/>
</dbReference>
<sequence length="481" mass="53099">MQLVNLIPVINKLQDVFSVLGADSMIDLPQIVVVGSQSSGKSSVLESIVHRDFLPRGSGIVTRRPLILQLYTTSSSSDPMTKPAEYGEFLHKPGVKYTNFHDIRDEISKETDRLTGTNKAISSEPIRLKIFSPRVLNLTLVDLPGIAKIAVGDQPKDIEMMIKKMILKYIAKPNALILAVTAANTDIATSDALQIAAQVDPKKERTLGILTKLDLMDKGTDAKEVLSGRFHPLDLGWIGVVNRSQADIESGKAIGDAQASEEAFFASHPAYSMIATRMGSKYLADTLSRVLMKHIKRTLPALSARIDELYAHSQAELAKLGTDIPDCQEDRQSMVLRLLNNYAQMFVNMIEGRAGTSKGELRGGARISFIFHEVYNSLLDRIKSTDALSMDEILTVLRNASGSKPSLFIPPHAFELFAKRAISRLESPSVRCVDLVCDELSRIARHCPPAEMRRYTALTSRTVHVAENLIKKLHAPTRVFV</sequence>
<evidence type="ECO:0000259" key="4">
    <source>
        <dbReference type="PROSITE" id="PS51718"/>
    </source>
</evidence>
<keyword evidence="2 3" id="KW-0342">GTP-binding</keyword>
<dbReference type="InterPro" id="IPR030381">
    <property type="entry name" value="G_DYNAMIN_dom"/>
</dbReference>
<dbReference type="SUPFAM" id="SSF52540">
    <property type="entry name" value="P-loop containing nucleoside triphosphate hydrolases"/>
    <property type="match status" value="1"/>
</dbReference>
<reference evidence="5" key="1">
    <citation type="submission" date="2022-03" db="EMBL/GenBank/DDBJ databases">
        <title>Draft genome sequence of Aduncisulcus paluster, a free-living microaerophilic Fornicata.</title>
        <authorList>
            <person name="Yuyama I."/>
            <person name="Kume K."/>
            <person name="Tamura T."/>
            <person name="Inagaki Y."/>
            <person name="Hashimoto T."/>
        </authorList>
    </citation>
    <scope>NUCLEOTIDE SEQUENCE</scope>
    <source>
        <strain evidence="5">NY0171</strain>
    </source>
</reference>
<feature type="domain" description="Dynamin-type G" evidence="4">
    <location>
        <begin position="25"/>
        <end position="300"/>
    </location>
</feature>
<keyword evidence="6" id="KW-1185">Reference proteome</keyword>
<name>A0ABQ5KWG1_9EUKA</name>
<dbReference type="Gene3D" id="3.40.50.300">
    <property type="entry name" value="P-loop containing nucleotide triphosphate hydrolases"/>
    <property type="match status" value="1"/>
</dbReference>
<organism evidence="5 6">
    <name type="scientific">Aduncisulcus paluster</name>
    <dbReference type="NCBI Taxonomy" id="2918883"/>
    <lineage>
        <taxon>Eukaryota</taxon>
        <taxon>Metamonada</taxon>
        <taxon>Carpediemonas-like organisms</taxon>
        <taxon>Aduncisulcus</taxon>
    </lineage>
</organism>
<dbReference type="Pfam" id="PF01031">
    <property type="entry name" value="Dynamin_M"/>
    <property type="match status" value="1"/>
</dbReference>
<dbReference type="PROSITE" id="PS00410">
    <property type="entry name" value="G_DYNAMIN_1"/>
    <property type="match status" value="1"/>
</dbReference>
<dbReference type="Gene3D" id="1.20.120.1240">
    <property type="entry name" value="Dynamin, middle domain"/>
    <property type="match status" value="1"/>
</dbReference>
<dbReference type="PRINTS" id="PR00195">
    <property type="entry name" value="DYNAMIN"/>
</dbReference>
<keyword evidence="1 3" id="KW-0547">Nucleotide-binding</keyword>
<dbReference type="Pfam" id="PF00350">
    <property type="entry name" value="Dynamin_N"/>
    <property type="match status" value="1"/>
</dbReference>
<dbReference type="InterPro" id="IPR001401">
    <property type="entry name" value="Dynamin_GTPase"/>
</dbReference>
<evidence type="ECO:0000256" key="1">
    <source>
        <dbReference type="ARBA" id="ARBA00022741"/>
    </source>
</evidence>
<evidence type="ECO:0000256" key="3">
    <source>
        <dbReference type="RuleBase" id="RU003932"/>
    </source>
</evidence>
<dbReference type="InterPro" id="IPR019762">
    <property type="entry name" value="Dynamin_GTPase_CS"/>
</dbReference>
<accession>A0ABQ5KWG1</accession>
<dbReference type="CDD" id="cd08771">
    <property type="entry name" value="DLP_1"/>
    <property type="match status" value="1"/>
</dbReference>
<dbReference type="InterPro" id="IPR027417">
    <property type="entry name" value="P-loop_NTPase"/>
</dbReference>
<comment type="caution">
    <text evidence="5">The sequence shown here is derived from an EMBL/GenBank/DDBJ whole genome shotgun (WGS) entry which is preliminary data.</text>
</comment>
<dbReference type="EMBL" id="BQXS01011301">
    <property type="protein sequence ID" value="GKT36787.1"/>
    <property type="molecule type" value="Genomic_DNA"/>
</dbReference>
<dbReference type="InterPro" id="IPR000375">
    <property type="entry name" value="Dynamin_stalk"/>
</dbReference>
<comment type="similarity">
    <text evidence="3">Belongs to the TRAFAC class dynamin-like GTPase superfamily. Dynamin/Fzo/YdjA family.</text>
</comment>
<evidence type="ECO:0000313" key="5">
    <source>
        <dbReference type="EMBL" id="GKT36787.1"/>
    </source>
</evidence>
<dbReference type="Proteomes" id="UP001057375">
    <property type="component" value="Unassembled WGS sequence"/>
</dbReference>
<dbReference type="SMART" id="SM00053">
    <property type="entry name" value="DYNc"/>
    <property type="match status" value="1"/>
</dbReference>
<evidence type="ECO:0000256" key="2">
    <source>
        <dbReference type="ARBA" id="ARBA00023134"/>
    </source>
</evidence>
<dbReference type="InterPro" id="IPR045063">
    <property type="entry name" value="Dynamin_N"/>
</dbReference>
<gene>
    <name evidence="5" type="ORF">ADUPG1_009690</name>
</gene>
<dbReference type="InterPro" id="IPR022812">
    <property type="entry name" value="Dynamin"/>
</dbReference>
<evidence type="ECO:0000313" key="6">
    <source>
        <dbReference type="Proteomes" id="UP001057375"/>
    </source>
</evidence>